<feature type="transmembrane region" description="Helical" evidence="7">
    <location>
        <begin position="68"/>
        <end position="86"/>
    </location>
</feature>
<dbReference type="SUPFAM" id="SSF103473">
    <property type="entry name" value="MFS general substrate transporter"/>
    <property type="match status" value="1"/>
</dbReference>
<dbReference type="InterPro" id="IPR000109">
    <property type="entry name" value="POT_fam"/>
</dbReference>
<dbReference type="GO" id="GO:0022857">
    <property type="term" value="F:transmembrane transporter activity"/>
    <property type="evidence" value="ECO:0007669"/>
    <property type="project" value="InterPro"/>
</dbReference>
<evidence type="ECO:0000256" key="2">
    <source>
        <dbReference type="ARBA" id="ARBA00005982"/>
    </source>
</evidence>
<dbReference type="EMBL" id="JAVXUP010003460">
    <property type="protein sequence ID" value="KAK2998891.1"/>
    <property type="molecule type" value="Genomic_DNA"/>
</dbReference>
<proteinExistence type="inferred from homology"/>
<keyword evidence="5 7" id="KW-0472">Membrane</keyword>
<dbReference type="Pfam" id="PF00854">
    <property type="entry name" value="PTR2"/>
    <property type="match status" value="1"/>
</dbReference>
<evidence type="ECO:0008006" key="10">
    <source>
        <dbReference type="Google" id="ProtNLM"/>
    </source>
</evidence>
<protein>
    <recommendedName>
        <fullName evidence="10">NPF family transporter</fullName>
    </recommendedName>
</protein>
<dbReference type="Proteomes" id="UP001188597">
    <property type="component" value="Unassembled WGS sequence"/>
</dbReference>
<comment type="subcellular location">
    <subcellularLocation>
        <location evidence="1">Membrane</location>
        <topology evidence="1">Multi-pass membrane protein</topology>
    </subcellularLocation>
</comment>
<keyword evidence="9" id="KW-1185">Reference proteome</keyword>
<feature type="transmembrane region" description="Helical" evidence="7">
    <location>
        <begin position="373"/>
        <end position="393"/>
    </location>
</feature>
<evidence type="ECO:0000256" key="5">
    <source>
        <dbReference type="ARBA" id="ARBA00023136"/>
    </source>
</evidence>
<evidence type="ECO:0000256" key="1">
    <source>
        <dbReference type="ARBA" id="ARBA00004141"/>
    </source>
</evidence>
<evidence type="ECO:0000256" key="4">
    <source>
        <dbReference type="ARBA" id="ARBA00022989"/>
    </source>
</evidence>
<dbReference type="PANTHER" id="PTHR11654">
    <property type="entry name" value="OLIGOPEPTIDE TRANSPORTER-RELATED"/>
    <property type="match status" value="1"/>
</dbReference>
<evidence type="ECO:0000256" key="6">
    <source>
        <dbReference type="ARBA" id="ARBA00044504"/>
    </source>
</evidence>
<dbReference type="AlphaFoldDB" id="A0AA89AE47"/>
<name>A0AA89AE47_9ASTE</name>
<feature type="transmembrane region" description="Helical" evidence="7">
    <location>
        <begin position="217"/>
        <end position="237"/>
    </location>
</feature>
<sequence>MGNPSAEKGMMLKEPLLNPTQKGGFRTLPFIIANEAFEKVASYGLMPNMIIYLMSEYHLDMATGSNVLFLWSAATNFLPVLGAFLADSLLGRFKMIGFGSIISLVGMTLLWSTTMISQARPPPCKEFDSSCSSSTTLQLILLFSAFGLMSIGAGGIRSSSLAFGADQLDKRDNLKSVGALESYFSWYYASISISVIIALSCVVYLQENMGWEVGFGVPAVLMFASAVSFLLASPFYVKLKANASLFTGFVQVIAVSYRNRHIALSSERTNMMYHHKKGSLLLVPSEKLRWLNKACIIKVSTEEETLLGRTSDSWSVCTVDQVEELKALLKVIPLWSAGMIMSVNISQTSFAVLQATSMDRHITSSFQIPSGSFGMFTVISVIVWVALYDRVILPVASRIMKRPARLDPKQRMGVGIFFSFLAMVVTAIVEYIRRGLAIKGGYANEPLAVVRMSALWLLPQHCLTGLAEAMNAIGQNEFYFSEFPRSMSSVATTLVGVGMAGANLLASFIMTTIDQATGEGGEKSWISSNINEGHYDYYYWVLAGLSFSNMIYFLVCSKAYGPCEGLGVRAWLEGDEPGDG</sequence>
<evidence type="ECO:0000313" key="8">
    <source>
        <dbReference type="EMBL" id="KAK2998891.1"/>
    </source>
</evidence>
<dbReference type="GO" id="GO:0016020">
    <property type="term" value="C:membrane"/>
    <property type="evidence" value="ECO:0007669"/>
    <property type="project" value="UniProtKB-SubCell"/>
</dbReference>
<evidence type="ECO:0000256" key="3">
    <source>
        <dbReference type="ARBA" id="ARBA00022692"/>
    </source>
</evidence>
<comment type="caution">
    <text evidence="8">The sequence shown here is derived from an EMBL/GenBank/DDBJ whole genome shotgun (WGS) entry which is preliminary data.</text>
</comment>
<evidence type="ECO:0000256" key="7">
    <source>
        <dbReference type="SAM" id="Phobius"/>
    </source>
</evidence>
<keyword evidence="4 7" id="KW-1133">Transmembrane helix</keyword>
<accession>A0AA89AE47</accession>
<dbReference type="Gene3D" id="1.20.1250.20">
    <property type="entry name" value="MFS general substrate transporter like domains"/>
    <property type="match status" value="1"/>
</dbReference>
<dbReference type="InterPro" id="IPR036259">
    <property type="entry name" value="MFS_trans_sf"/>
</dbReference>
<keyword evidence="3 7" id="KW-0812">Transmembrane</keyword>
<comment type="similarity">
    <text evidence="2">Belongs to the major facilitator superfamily. Proton-dependent oligopeptide transporter (POT/PTR) (TC 2.A.17) family.</text>
</comment>
<feature type="transmembrane region" description="Helical" evidence="7">
    <location>
        <begin position="98"/>
        <end position="119"/>
    </location>
</feature>
<feature type="transmembrane region" description="Helical" evidence="7">
    <location>
        <begin position="537"/>
        <end position="555"/>
    </location>
</feature>
<organism evidence="8 9">
    <name type="scientific">Escallonia herrerae</name>
    <dbReference type="NCBI Taxonomy" id="1293975"/>
    <lineage>
        <taxon>Eukaryota</taxon>
        <taxon>Viridiplantae</taxon>
        <taxon>Streptophyta</taxon>
        <taxon>Embryophyta</taxon>
        <taxon>Tracheophyta</taxon>
        <taxon>Spermatophyta</taxon>
        <taxon>Magnoliopsida</taxon>
        <taxon>eudicotyledons</taxon>
        <taxon>Gunneridae</taxon>
        <taxon>Pentapetalae</taxon>
        <taxon>asterids</taxon>
        <taxon>campanulids</taxon>
        <taxon>Escalloniales</taxon>
        <taxon>Escalloniaceae</taxon>
        <taxon>Escallonia</taxon>
    </lineage>
</organism>
<dbReference type="CDD" id="cd17416">
    <property type="entry name" value="MFS_NPF1_2"/>
    <property type="match status" value="1"/>
</dbReference>
<evidence type="ECO:0000313" key="9">
    <source>
        <dbReference type="Proteomes" id="UP001188597"/>
    </source>
</evidence>
<gene>
    <name evidence="8" type="ORF">RJ639_024577</name>
</gene>
<feature type="transmembrane region" description="Helical" evidence="7">
    <location>
        <begin position="334"/>
        <end position="353"/>
    </location>
</feature>
<feature type="transmembrane region" description="Helical" evidence="7">
    <location>
        <begin position="494"/>
        <end position="513"/>
    </location>
</feature>
<comment type="similarity">
    <text evidence="6">Belongs to the major facilitator superfamily. Phosphate:H(+) symporter (TC 2.A.1.9) family.</text>
</comment>
<reference evidence="8" key="1">
    <citation type="submission" date="2022-12" db="EMBL/GenBank/DDBJ databases">
        <title>Draft genome assemblies for two species of Escallonia (Escalloniales).</title>
        <authorList>
            <person name="Chanderbali A."/>
            <person name="Dervinis C."/>
            <person name="Anghel I."/>
            <person name="Soltis D."/>
            <person name="Soltis P."/>
            <person name="Zapata F."/>
        </authorList>
    </citation>
    <scope>NUCLEOTIDE SEQUENCE</scope>
    <source>
        <strain evidence="8">UCBG64.0493</strain>
        <tissue evidence="8">Leaf</tissue>
    </source>
</reference>
<feature type="transmembrane region" description="Helical" evidence="7">
    <location>
        <begin position="139"/>
        <end position="165"/>
    </location>
</feature>
<feature type="transmembrane region" description="Helical" evidence="7">
    <location>
        <begin position="414"/>
        <end position="433"/>
    </location>
</feature>
<feature type="transmembrane region" description="Helical" evidence="7">
    <location>
        <begin position="186"/>
        <end position="205"/>
    </location>
</feature>